<dbReference type="OrthoDB" id="10066428at2759"/>
<evidence type="ECO:0000313" key="1">
    <source>
        <dbReference type="EMBL" id="KAJ8023615.1"/>
    </source>
</evidence>
<protein>
    <submittedName>
        <fullName evidence="1">Uncharacterized protein</fullName>
    </submittedName>
</protein>
<dbReference type="EMBL" id="JAIZAY010000019">
    <property type="protein sequence ID" value="KAJ8023615.1"/>
    <property type="molecule type" value="Genomic_DNA"/>
</dbReference>
<accession>A0A9Q1BEF7</accession>
<keyword evidence="2" id="KW-1185">Reference proteome</keyword>
<dbReference type="AlphaFoldDB" id="A0A9Q1BEF7"/>
<sequence>MDKILSPNDSVWQLLIILREMVEVICAPRISSSQVEYMFEVIENYLTSRAKLYPSTPLRPKHHYLLHCPQLVHQFGPLLRVWTLRFESKHRFFKRVVASSSNFVNVTRTLSNKHQLLQVTYREGSLFHTKLEVDHSVPFVSEDYCEDLVSCIKFHSQIVKANSPLKEMHLCYKVTIQNIEFARGMLVVTSLSEGKLQAPPWLL</sequence>
<organism evidence="1 2">
    <name type="scientific">Holothuria leucospilota</name>
    <name type="common">Black long sea cucumber</name>
    <name type="synonym">Mertensiothuria leucospilota</name>
    <dbReference type="NCBI Taxonomy" id="206669"/>
    <lineage>
        <taxon>Eukaryota</taxon>
        <taxon>Metazoa</taxon>
        <taxon>Echinodermata</taxon>
        <taxon>Eleutherozoa</taxon>
        <taxon>Echinozoa</taxon>
        <taxon>Holothuroidea</taxon>
        <taxon>Aspidochirotacea</taxon>
        <taxon>Aspidochirotida</taxon>
        <taxon>Holothuriidae</taxon>
        <taxon>Holothuria</taxon>
    </lineage>
</organism>
<proteinExistence type="predicted"/>
<evidence type="ECO:0000313" key="2">
    <source>
        <dbReference type="Proteomes" id="UP001152320"/>
    </source>
</evidence>
<dbReference type="Proteomes" id="UP001152320">
    <property type="component" value="Chromosome 19"/>
</dbReference>
<comment type="caution">
    <text evidence="1">The sequence shown here is derived from an EMBL/GenBank/DDBJ whole genome shotgun (WGS) entry which is preliminary data.</text>
</comment>
<name>A0A9Q1BEF7_HOLLE</name>
<gene>
    <name evidence="1" type="ORF">HOLleu_36104</name>
</gene>
<reference evidence="1" key="1">
    <citation type="submission" date="2021-10" db="EMBL/GenBank/DDBJ databases">
        <title>Tropical sea cucumber genome reveals ecological adaptation and Cuvierian tubules defense mechanism.</title>
        <authorList>
            <person name="Chen T."/>
        </authorList>
    </citation>
    <scope>NUCLEOTIDE SEQUENCE</scope>
    <source>
        <strain evidence="1">Nanhai2018</strain>
        <tissue evidence="1">Muscle</tissue>
    </source>
</reference>